<dbReference type="GO" id="GO:0003743">
    <property type="term" value="F:translation initiation factor activity"/>
    <property type="evidence" value="ECO:0007669"/>
    <property type="project" value="UniProtKB-KW"/>
</dbReference>
<sequence>DNVKIETSTKSDLSAKAFVMKHQLRHQWTLWYLDNDRNKSWEEKQNEVSTFDTVEDFWSLYNEIKLASELQPGNDYSLFKNNIRPMWEDPANANGGRWILSMYTPQQLSSLNNLWLNVMLCLIGECVDYADDINGAVVSIRPRTAKISIWTADCTNRDAILGIGLVLRGCLELPSDIEMCYGKHEDTANHSSNKSIVLPLQN</sequence>
<dbReference type="AlphaFoldDB" id="A0A9Q0NAP6"/>
<dbReference type="EMBL" id="WJQU01000001">
    <property type="protein sequence ID" value="KAJ6646905.1"/>
    <property type="molecule type" value="Genomic_DNA"/>
</dbReference>
<comment type="similarity">
    <text evidence="1 7">Belongs to the eukaryotic initiation factor 4E family.</text>
</comment>
<evidence type="ECO:0000256" key="5">
    <source>
        <dbReference type="ARBA" id="ARBA00022917"/>
    </source>
</evidence>
<protein>
    <recommendedName>
        <fullName evidence="6">eIF-4F 25 kDa subunit</fullName>
    </recommendedName>
</protein>
<organism evidence="8 9">
    <name type="scientific">Pseudolycoriella hygida</name>
    <dbReference type="NCBI Taxonomy" id="35572"/>
    <lineage>
        <taxon>Eukaryota</taxon>
        <taxon>Metazoa</taxon>
        <taxon>Ecdysozoa</taxon>
        <taxon>Arthropoda</taxon>
        <taxon>Hexapoda</taxon>
        <taxon>Insecta</taxon>
        <taxon>Pterygota</taxon>
        <taxon>Neoptera</taxon>
        <taxon>Endopterygota</taxon>
        <taxon>Diptera</taxon>
        <taxon>Nematocera</taxon>
        <taxon>Sciaroidea</taxon>
        <taxon>Sciaridae</taxon>
        <taxon>Pseudolycoriella</taxon>
    </lineage>
</organism>
<accession>A0A9Q0NAP6</accession>
<name>A0A9Q0NAP6_9DIPT</name>
<evidence type="ECO:0000256" key="2">
    <source>
        <dbReference type="ARBA" id="ARBA00022540"/>
    </source>
</evidence>
<dbReference type="Proteomes" id="UP001151699">
    <property type="component" value="Chromosome A"/>
</dbReference>
<dbReference type="InterPro" id="IPR019770">
    <property type="entry name" value="TIF_eIF_4E_CS"/>
</dbReference>
<dbReference type="GO" id="GO:0016281">
    <property type="term" value="C:eukaryotic translation initiation factor 4F complex"/>
    <property type="evidence" value="ECO:0007669"/>
    <property type="project" value="TreeGrafter"/>
</dbReference>
<keyword evidence="2 7" id="KW-0396">Initiation factor</keyword>
<reference evidence="8" key="1">
    <citation type="submission" date="2022-07" db="EMBL/GenBank/DDBJ databases">
        <authorList>
            <person name="Trinca V."/>
            <person name="Uliana J.V.C."/>
            <person name="Torres T.T."/>
            <person name="Ward R.J."/>
            <person name="Monesi N."/>
        </authorList>
    </citation>
    <scope>NUCLEOTIDE SEQUENCE</scope>
    <source>
        <strain evidence="8">HSMRA1968</strain>
        <tissue evidence="8">Whole embryos</tissue>
    </source>
</reference>
<keyword evidence="4 7" id="KW-0694">RNA-binding</keyword>
<dbReference type="GO" id="GO:0000340">
    <property type="term" value="F:RNA 7-methylguanosine cap binding"/>
    <property type="evidence" value="ECO:0007669"/>
    <property type="project" value="UniProtKB-ARBA"/>
</dbReference>
<dbReference type="GO" id="GO:0006417">
    <property type="term" value="P:regulation of translation"/>
    <property type="evidence" value="ECO:0007669"/>
    <property type="project" value="UniProtKB-KW"/>
</dbReference>
<dbReference type="Pfam" id="PF01652">
    <property type="entry name" value="IF4E"/>
    <property type="match status" value="1"/>
</dbReference>
<evidence type="ECO:0000313" key="9">
    <source>
        <dbReference type="Proteomes" id="UP001151699"/>
    </source>
</evidence>
<dbReference type="PROSITE" id="PS00813">
    <property type="entry name" value="IF4E"/>
    <property type="match status" value="1"/>
</dbReference>
<dbReference type="Gene3D" id="3.30.760.10">
    <property type="entry name" value="RNA Cap, Translation Initiation Factor Eif4e"/>
    <property type="match status" value="1"/>
</dbReference>
<evidence type="ECO:0000256" key="4">
    <source>
        <dbReference type="ARBA" id="ARBA00022884"/>
    </source>
</evidence>
<evidence type="ECO:0000256" key="7">
    <source>
        <dbReference type="RuleBase" id="RU004374"/>
    </source>
</evidence>
<dbReference type="OrthoDB" id="590761at2759"/>
<evidence type="ECO:0000313" key="8">
    <source>
        <dbReference type="EMBL" id="KAJ6646905.1"/>
    </source>
</evidence>
<keyword evidence="5 7" id="KW-0648">Protein biosynthesis</keyword>
<evidence type="ECO:0000256" key="3">
    <source>
        <dbReference type="ARBA" id="ARBA00022845"/>
    </source>
</evidence>
<proteinExistence type="inferred from homology"/>
<feature type="non-terminal residue" evidence="8">
    <location>
        <position position="1"/>
    </location>
</feature>
<dbReference type="SUPFAM" id="SSF55418">
    <property type="entry name" value="eIF4e-like"/>
    <property type="match status" value="1"/>
</dbReference>
<gene>
    <name evidence="8" type="primary">eIF4E1_3</name>
    <name evidence="8" type="ORF">Bhyg_02119</name>
</gene>
<evidence type="ECO:0000256" key="1">
    <source>
        <dbReference type="ARBA" id="ARBA00009860"/>
    </source>
</evidence>
<keyword evidence="9" id="KW-1185">Reference proteome</keyword>
<dbReference type="PANTHER" id="PTHR11960">
    <property type="entry name" value="EUKARYOTIC TRANSLATION INITIATION FACTOR 4E RELATED"/>
    <property type="match status" value="1"/>
</dbReference>
<dbReference type="InterPro" id="IPR001040">
    <property type="entry name" value="TIF_eIF_4E"/>
</dbReference>
<evidence type="ECO:0000256" key="6">
    <source>
        <dbReference type="ARBA" id="ARBA00032656"/>
    </source>
</evidence>
<keyword evidence="3" id="KW-0810">Translation regulation</keyword>
<comment type="caution">
    <text evidence="8">The sequence shown here is derived from an EMBL/GenBank/DDBJ whole genome shotgun (WGS) entry which is preliminary data.</text>
</comment>
<dbReference type="InterPro" id="IPR023398">
    <property type="entry name" value="TIF_eIF4e-like"/>
</dbReference>
<dbReference type="PANTHER" id="PTHR11960:SF8">
    <property type="entry name" value="EUKARYOTIC TRANSLATION INITIATION FACTOR 4E1-RELATED"/>
    <property type="match status" value="1"/>
</dbReference>